<dbReference type="InterPro" id="IPR025669">
    <property type="entry name" value="AAA_dom"/>
</dbReference>
<evidence type="ECO:0000259" key="1">
    <source>
        <dbReference type="Pfam" id="PF13614"/>
    </source>
</evidence>
<dbReference type="Pfam" id="PF13614">
    <property type="entry name" value="AAA_31"/>
    <property type="match status" value="1"/>
</dbReference>
<dbReference type="Gene3D" id="3.40.50.300">
    <property type="entry name" value="P-loop containing nucleotide triphosphate hydrolases"/>
    <property type="match status" value="1"/>
</dbReference>
<dbReference type="SUPFAM" id="SSF52540">
    <property type="entry name" value="P-loop containing nucleoside triphosphate hydrolases"/>
    <property type="match status" value="1"/>
</dbReference>
<protein>
    <submittedName>
        <fullName evidence="2">ParA family protein</fullName>
    </submittedName>
</protein>
<keyword evidence="3" id="KW-1185">Reference proteome</keyword>
<reference evidence="2 3" key="1">
    <citation type="submission" date="2021-03" db="EMBL/GenBank/DDBJ databases">
        <title>Succinivibrio sp. nov. isolated from feces of cow.</title>
        <authorList>
            <person name="Choi J.-Y."/>
        </authorList>
    </citation>
    <scope>NUCLEOTIDE SEQUENCE [LARGE SCALE GENOMIC DNA]</scope>
    <source>
        <strain evidence="2 3">AGMB01872</strain>
    </source>
</reference>
<comment type="caution">
    <text evidence="2">The sequence shown here is derived from an EMBL/GenBank/DDBJ whole genome shotgun (WGS) entry which is preliminary data.</text>
</comment>
<dbReference type="PANTHER" id="PTHR13696:SF52">
    <property type="entry name" value="PARA FAMILY PROTEIN CT_582"/>
    <property type="match status" value="1"/>
</dbReference>
<sequence>MGQIITICNPKGGTAKTSTAINLACAMRAVNKKVLLVDFDPQGSASCALGFMQTDIECNLATAILDNVNIENCIVPYLKGGFDVILSSDELVAVPPALNDDPNAHLCLDNLLKPLKDNYDIIIVDTPASLNLLTKAAICASDFIISTVSLDVLSVDSMASLMKFYENLKSSGMSRAVLLGLLRTMYEPLHKMCDVISAELEHSFTDLIFKTLISYNPKVSEASSAACPVLLYDRSSKVSREYLSFCAEVIKRLLKWQKIAEN</sequence>
<dbReference type="PANTHER" id="PTHR13696">
    <property type="entry name" value="P-LOOP CONTAINING NUCLEOSIDE TRIPHOSPHATE HYDROLASE"/>
    <property type="match status" value="1"/>
</dbReference>
<dbReference type="Proteomes" id="UP000731465">
    <property type="component" value="Unassembled WGS sequence"/>
</dbReference>
<evidence type="ECO:0000313" key="3">
    <source>
        <dbReference type="Proteomes" id="UP000731465"/>
    </source>
</evidence>
<feature type="domain" description="AAA" evidence="1">
    <location>
        <begin position="3"/>
        <end position="170"/>
    </location>
</feature>
<dbReference type="CDD" id="cd02042">
    <property type="entry name" value="ParAB_family"/>
    <property type="match status" value="1"/>
</dbReference>
<dbReference type="RefSeq" id="WP_219935698.1">
    <property type="nucleotide sequence ID" value="NZ_JAGFNY010000001.1"/>
</dbReference>
<dbReference type="InterPro" id="IPR027417">
    <property type="entry name" value="P-loop_NTPase"/>
</dbReference>
<organism evidence="2 3">
    <name type="scientific">Succinivibrio faecicola</name>
    <dbReference type="NCBI Taxonomy" id="2820300"/>
    <lineage>
        <taxon>Bacteria</taxon>
        <taxon>Pseudomonadati</taxon>
        <taxon>Pseudomonadota</taxon>
        <taxon>Gammaproteobacteria</taxon>
        <taxon>Aeromonadales</taxon>
        <taxon>Succinivibrionaceae</taxon>
        <taxon>Succinivibrio</taxon>
    </lineage>
</organism>
<accession>A0ABS7DDD1</accession>
<name>A0ABS7DDD1_9GAMM</name>
<dbReference type="EMBL" id="JAGFNY010000001">
    <property type="protein sequence ID" value="MBW7569302.1"/>
    <property type="molecule type" value="Genomic_DNA"/>
</dbReference>
<gene>
    <name evidence="2" type="ORF">J5V48_00125</name>
</gene>
<proteinExistence type="predicted"/>
<dbReference type="InterPro" id="IPR050678">
    <property type="entry name" value="DNA_Partitioning_ATPase"/>
</dbReference>
<evidence type="ECO:0000313" key="2">
    <source>
        <dbReference type="EMBL" id="MBW7569302.1"/>
    </source>
</evidence>